<dbReference type="SMART" id="SM00360">
    <property type="entry name" value="RRM"/>
    <property type="match status" value="1"/>
</dbReference>
<evidence type="ECO:0000313" key="6">
    <source>
        <dbReference type="Proteomes" id="UP000179807"/>
    </source>
</evidence>
<proteinExistence type="predicted"/>
<dbReference type="InterPro" id="IPR000504">
    <property type="entry name" value="RRM_dom"/>
</dbReference>
<comment type="caution">
    <text evidence="5">The sequence shown here is derived from an EMBL/GenBank/DDBJ whole genome shotgun (WGS) entry which is preliminary data.</text>
</comment>
<dbReference type="EMBL" id="MLAK01000605">
    <property type="protein sequence ID" value="OHT10621.1"/>
    <property type="molecule type" value="Genomic_DNA"/>
</dbReference>
<dbReference type="InterPro" id="IPR035979">
    <property type="entry name" value="RBD_domain_sf"/>
</dbReference>
<name>A0A1J4KMM0_9EUKA</name>
<evidence type="ECO:0000259" key="4">
    <source>
        <dbReference type="PROSITE" id="PS50102"/>
    </source>
</evidence>
<dbReference type="InterPro" id="IPR012677">
    <property type="entry name" value="Nucleotide-bd_a/b_plait_sf"/>
</dbReference>
<sequence>MMTFFKRITQGFHLHFPLFTQKVTMSENQRAPAPTQPPYPGAYPPPYPPVPMAPYPPPYSIPTPPPPPPKKNHVPSEKRTKIHTIFLYNLAFNLSFEQLNRFCRQYGEISLLIYPLSKKGMAFCTYFDLRDAEKAVKEMVTQQLNGRPIKTNFAFKPPAHSKRDPKEICSTILVKSSRGAKTEITYDEIKDIMSAFGEIRESEDRGDGEWVVKYFDLRHAQKCSEEQMVKFKDEELNMEFLIQNEDLGDDVIETSPPPPHQHGHHLPSRHWSYAHGQPYPYPQPYPYAPYPYPPYPYPPPVPGQYPPQPPPIPAASSLPPSALPPLQAAQPQPQEQAQAPPSASLPLQPAPAQDQPILDTSAAASSSTAPPIQSSAAPSIAVPSSLVSSITPSVGLASSSIAAVGSTEQQNKPAAAAAAEVSSLAQLQSLFQFDE</sequence>
<reference evidence="5" key="1">
    <citation type="submission" date="2016-10" db="EMBL/GenBank/DDBJ databases">
        <authorList>
            <person name="Benchimol M."/>
            <person name="Almeida L.G."/>
            <person name="Vasconcelos A.T."/>
            <person name="Perreira-Neves A."/>
            <person name="Rosa I.A."/>
            <person name="Tasca T."/>
            <person name="Bogo M.R."/>
            <person name="de Souza W."/>
        </authorList>
    </citation>
    <scope>NUCLEOTIDE SEQUENCE [LARGE SCALE GENOMIC DNA]</scope>
    <source>
        <strain evidence="5">K</strain>
    </source>
</reference>
<keyword evidence="6" id="KW-1185">Reference proteome</keyword>
<evidence type="ECO:0000313" key="5">
    <source>
        <dbReference type="EMBL" id="OHT10621.1"/>
    </source>
</evidence>
<dbReference type="Gene3D" id="3.30.70.330">
    <property type="match status" value="1"/>
</dbReference>
<evidence type="ECO:0000256" key="1">
    <source>
        <dbReference type="ARBA" id="ARBA00022884"/>
    </source>
</evidence>
<protein>
    <recommendedName>
        <fullName evidence="4">RRM domain-containing protein</fullName>
    </recommendedName>
</protein>
<feature type="domain" description="RRM" evidence="4">
    <location>
        <begin position="83"/>
        <end position="156"/>
    </location>
</feature>
<dbReference type="OrthoDB" id="439808at2759"/>
<dbReference type="Proteomes" id="UP000179807">
    <property type="component" value="Unassembled WGS sequence"/>
</dbReference>
<dbReference type="SUPFAM" id="SSF54928">
    <property type="entry name" value="RNA-binding domain, RBD"/>
    <property type="match status" value="1"/>
</dbReference>
<dbReference type="PROSITE" id="PS50102">
    <property type="entry name" value="RRM"/>
    <property type="match status" value="1"/>
</dbReference>
<feature type="compositionally biased region" description="Pro residues" evidence="3">
    <location>
        <begin position="302"/>
        <end position="313"/>
    </location>
</feature>
<evidence type="ECO:0000256" key="2">
    <source>
        <dbReference type="PROSITE-ProRule" id="PRU00176"/>
    </source>
</evidence>
<dbReference type="VEuPathDB" id="TrichDB:TRFO_04108"/>
<gene>
    <name evidence="5" type="ORF">TRFO_04108</name>
</gene>
<feature type="region of interest" description="Disordered" evidence="3">
    <location>
        <begin position="302"/>
        <end position="378"/>
    </location>
</feature>
<accession>A0A1J4KMM0</accession>
<keyword evidence="1 2" id="KW-0694">RNA-binding</keyword>
<feature type="compositionally biased region" description="Low complexity" evidence="3">
    <location>
        <begin position="314"/>
        <end position="378"/>
    </location>
</feature>
<feature type="region of interest" description="Disordered" evidence="3">
    <location>
        <begin position="249"/>
        <end position="269"/>
    </location>
</feature>
<evidence type="ECO:0000256" key="3">
    <source>
        <dbReference type="SAM" id="MobiDB-lite"/>
    </source>
</evidence>
<dbReference type="Pfam" id="PF00076">
    <property type="entry name" value="RRM_1"/>
    <property type="match status" value="1"/>
</dbReference>
<dbReference type="CDD" id="cd00590">
    <property type="entry name" value="RRM_SF"/>
    <property type="match status" value="1"/>
</dbReference>
<organism evidence="5 6">
    <name type="scientific">Tritrichomonas foetus</name>
    <dbReference type="NCBI Taxonomy" id="1144522"/>
    <lineage>
        <taxon>Eukaryota</taxon>
        <taxon>Metamonada</taxon>
        <taxon>Parabasalia</taxon>
        <taxon>Tritrichomonadida</taxon>
        <taxon>Tritrichomonadidae</taxon>
        <taxon>Tritrichomonas</taxon>
    </lineage>
</organism>
<dbReference type="GeneID" id="94826396"/>
<dbReference type="AlphaFoldDB" id="A0A1J4KMM0"/>
<dbReference type="RefSeq" id="XP_068363757.1">
    <property type="nucleotide sequence ID" value="XM_068491692.1"/>
</dbReference>
<dbReference type="GO" id="GO:0003723">
    <property type="term" value="F:RNA binding"/>
    <property type="evidence" value="ECO:0007669"/>
    <property type="project" value="UniProtKB-UniRule"/>
</dbReference>
<dbReference type="PANTHER" id="PTHR23189">
    <property type="entry name" value="RNA RECOGNITION MOTIF-CONTAINING"/>
    <property type="match status" value="1"/>
</dbReference>